<sequence>MTESVHGDSPLPHPKTARWQPLRIGIVDMFYYDDEQFWFHDGRLLLRGNNGTGKSKVLALTLPLLLDGALIARRVEPDADPKKRMEWNLLLAGAHPHSERTGYSWIEFGRRDENGAEHFVTLGIGLKAASGRGIVKSWYLTSTRRIGDLHLIDDTRTPLTQERLRDELAATGSGHVYTTREAYRRAVDELLFRLGEERYAALIDLLIQLRQPQLSKNPDERALSAALTEALAPLDQAIIADVAESFRSLEEEREGIAQAKHTLASADEFLRHYRAYARVATRRYAKTLREANSAYEWAGRDLHEAEDQQKQAQERAEELDAQREDAEARQSTLRGQEQALLASPEMKDAQRLDQASREADAMDARVDEVAKDAEQATQRAVQETAAAASAAERLRDARSEADRLAADAAGRARAAGLSDEHATVVDEELGRRILARRREQVDHVRGLATTARASAATADAQRRRLDDAEAEHAARADEQERTAAAVDAAISAYGEAVRAHISGLAVLPVTDVDDLARRAEAWANSVDGESPVPPALDAAAQAETERISLERAAAQKEADELARERERVRSEIARLEAGRDPEPPALDGRDYEDRADRAGAPLWRATDFVETVTPATRAAVEAALQSAGLLDAWIFPDGTLTSAGDVVLGPTGPTIADSLAAVLAPAVGPDDAVSAQTVASVLARIGWGEGSRAAIWVDASGGWGAGPARGSWTKPTAEFVGAGAREAHRREVLAQLRASAAQLDAQLATARRRIDAATGRLTQLRAERAAYPADRERSVHSAHDALAAARREAVRSAEGVAKARATWDAAQQIAERDEARLADEAAQLKLGTTREELDAVDAAIRDYDAALTRLWAAQGLVAERSTVAEQAAERSAVQEAERKRRHDALRDLQRTAEQLRSTYEELRATVGASVAELQDRLANVRAALNSWAETLRRLATEQQVAAGQLGALKQRIHDLEQRRRERASARDDATVALRRFAQTGLLRVALRDAQLPPTDDSDSWHVTAALQLARAAEQQLGDADDSPEAWKRIQQRLSTAATELANQMSRHGHTAVQEQRDDVIVMRVRYLQDEIDIDLLAARLEADVADRETLLSAREREILENHLVNEVAGHLHELILAAEEQLDGMNHELAARKTSTGMQLRVRWREHPDAPTGLAAARALLVRSDATWTPADREAIGEFLSARIREVRDEDPSAGWQEQLEQALDYRRWHVFVVERWQNGQWRSASGPASGGEKVLAVSVPLFAAAAAHYNSASPLAPRLIMLDEAFAGVDDDSRAKSLGLLATFDLDVAMTSEREWGCYPDVPGLAIAQLSRVEGIDAVGVTRWRWDGRRRTRQADVGDEARAGGAPADSGLEETLFT</sequence>
<comment type="caution">
    <text evidence="3">The sequence shown here is derived from an EMBL/GenBank/DDBJ whole genome shotgun (WGS) entry which is preliminary data.</text>
</comment>
<evidence type="ECO:0000256" key="2">
    <source>
        <dbReference type="SAM" id="MobiDB-lite"/>
    </source>
</evidence>
<feature type="region of interest" description="Disordered" evidence="2">
    <location>
        <begin position="1337"/>
        <end position="1363"/>
    </location>
</feature>
<organism evidence="3 4">
    <name type="scientific">Microbacterium album</name>
    <dbReference type="NCBI Taxonomy" id="2053191"/>
    <lineage>
        <taxon>Bacteria</taxon>
        <taxon>Bacillati</taxon>
        <taxon>Actinomycetota</taxon>
        <taxon>Actinomycetes</taxon>
        <taxon>Micrococcales</taxon>
        <taxon>Microbacteriaceae</taxon>
        <taxon>Microbacterium</taxon>
    </lineage>
</organism>
<reference evidence="3" key="1">
    <citation type="journal article" date="2014" name="Int. J. Syst. Evol. Microbiol.">
        <title>Complete genome sequence of Corynebacterium casei LMG S-19264T (=DSM 44701T), isolated from a smear-ripened cheese.</title>
        <authorList>
            <consortium name="US DOE Joint Genome Institute (JGI-PGF)"/>
            <person name="Walter F."/>
            <person name="Albersmeier A."/>
            <person name="Kalinowski J."/>
            <person name="Ruckert C."/>
        </authorList>
    </citation>
    <scope>NUCLEOTIDE SEQUENCE</scope>
    <source>
        <strain evidence="3">CGMCC 1.15794</strain>
    </source>
</reference>
<dbReference type="GO" id="GO:0006302">
    <property type="term" value="P:double-strand break repair"/>
    <property type="evidence" value="ECO:0007669"/>
    <property type="project" value="TreeGrafter"/>
</dbReference>
<evidence type="ECO:0008006" key="5">
    <source>
        <dbReference type="Google" id="ProtNLM"/>
    </source>
</evidence>
<feature type="coiled-coil region" evidence="1">
    <location>
        <begin position="733"/>
        <end position="767"/>
    </location>
</feature>
<dbReference type="GO" id="GO:0000722">
    <property type="term" value="P:telomere maintenance via recombination"/>
    <property type="evidence" value="ECO:0007669"/>
    <property type="project" value="TreeGrafter"/>
</dbReference>
<dbReference type="PANTHER" id="PTHR18867:SF12">
    <property type="entry name" value="DNA REPAIR PROTEIN RAD50"/>
    <property type="match status" value="1"/>
</dbReference>
<accession>A0A917IH19</accession>
<reference evidence="3" key="2">
    <citation type="submission" date="2020-09" db="EMBL/GenBank/DDBJ databases">
        <authorList>
            <person name="Sun Q."/>
            <person name="Zhou Y."/>
        </authorList>
    </citation>
    <scope>NUCLEOTIDE SEQUENCE</scope>
    <source>
        <strain evidence="3">CGMCC 1.15794</strain>
    </source>
</reference>
<dbReference type="GO" id="GO:0043047">
    <property type="term" value="F:single-stranded telomeric DNA binding"/>
    <property type="evidence" value="ECO:0007669"/>
    <property type="project" value="TreeGrafter"/>
</dbReference>
<dbReference type="InterPro" id="IPR027417">
    <property type="entry name" value="P-loop_NTPase"/>
</dbReference>
<name>A0A917IH19_9MICO</name>
<dbReference type="Proteomes" id="UP000657592">
    <property type="component" value="Unassembled WGS sequence"/>
</dbReference>
<feature type="compositionally biased region" description="Basic and acidic residues" evidence="2">
    <location>
        <begin position="345"/>
        <end position="365"/>
    </location>
</feature>
<feature type="compositionally biased region" description="Basic and acidic residues" evidence="2">
    <location>
        <begin position="303"/>
        <end position="328"/>
    </location>
</feature>
<dbReference type="SUPFAM" id="SSF52540">
    <property type="entry name" value="P-loop containing nucleoside triphosphate hydrolases"/>
    <property type="match status" value="1"/>
</dbReference>
<feature type="compositionally biased region" description="Basic and acidic residues" evidence="2">
    <location>
        <begin position="1337"/>
        <end position="1347"/>
    </location>
</feature>
<evidence type="ECO:0000256" key="1">
    <source>
        <dbReference type="SAM" id="Coils"/>
    </source>
</evidence>
<protein>
    <recommendedName>
        <fullName evidence="5">TIGR02680 family protein</fullName>
    </recommendedName>
</protein>
<dbReference type="InterPro" id="IPR013496">
    <property type="entry name" value="CHP02680"/>
</dbReference>
<dbReference type="GO" id="GO:0051880">
    <property type="term" value="F:G-quadruplex DNA binding"/>
    <property type="evidence" value="ECO:0007669"/>
    <property type="project" value="TreeGrafter"/>
</dbReference>
<dbReference type="Pfam" id="PF13558">
    <property type="entry name" value="SbcC_Walker_B"/>
    <property type="match status" value="1"/>
</dbReference>
<dbReference type="NCBIfam" id="TIGR02680">
    <property type="entry name" value="TIGR02680 family protein"/>
    <property type="match status" value="1"/>
</dbReference>
<feature type="region of interest" description="Disordered" evidence="2">
    <location>
        <begin position="303"/>
        <end position="365"/>
    </location>
</feature>
<feature type="coiled-coil region" evidence="1">
    <location>
        <begin position="539"/>
        <end position="578"/>
    </location>
</feature>
<evidence type="ECO:0000313" key="4">
    <source>
        <dbReference type="Proteomes" id="UP000657592"/>
    </source>
</evidence>
<feature type="coiled-coil region" evidence="1">
    <location>
        <begin position="889"/>
        <end position="934"/>
    </location>
</feature>
<keyword evidence="4" id="KW-1185">Reference proteome</keyword>
<evidence type="ECO:0000313" key="3">
    <source>
        <dbReference type="EMBL" id="GGH48317.1"/>
    </source>
</evidence>
<dbReference type="GO" id="GO:0007004">
    <property type="term" value="P:telomere maintenance via telomerase"/>
    <property type="evidence" value="ECO:0007669"/>
    <property type="project" value="TreeGrafter"/>
</dbReference>
<keyword evidence="1" id="KW-0175">Coiled coil</keyword>
<dbReference type="EMBL" id="BMJY01000014">
    <property type="protein sequence ID" value="GGH48317.1"/>
    <property type="molecule type" value="Genomic_DNA"/>
</dbReference>
<proteinExistence type="predicted"/>
<dbReference type="PANTHER" id="PTHR18867">
    <property type="entry name" value="RAD50"/>
    <property type="match status" value="1"/>
</dbReference>
<dbReference type="RefSeq" id="WP_188756705.1">
    <property type="nucleotide sequence ID" value="NZ_BMJY01000014.1"/>
</dbReference>
<gene>
    <name evidence="3" type="ORF">GCM10010921_25680</name>
</gene>
<dbReference type="GO" id="GO:0003691">
    <property type="term" value="F:double-stranded telomeric DNA binding"/>
    <property type="evidence" value="ECO:0007669"/>
    <property type="project" value="TreeGrafter"/>
</dbReference>